<dbReference type="CDD" id="cd05259">
    <property type="entry name" value="PCBER_SDR_a"/>
    <property type="match status" value="1"/>
</dbReference>
<evidence type="ECO:0000256" key="2">
    <source>
        <dbReference type="ARBA" id="ARBA00023002"/>
    </source>
</evidence>
<reference evidence="4" key="1">
    <citation type="submission" date="2022-11" db="EMBL/GenBank/DDBJ databases">
        <authorList>
            <person name="Petersen C."/>
        </authorList>
    </citation>
    <scope>NUCLEOTIDE SEQUENCE</scope>
    <source>
        <strain evidence="4">IBT 30069</strain>
    </source>
</reference>
<dbReference type="AlphaFoldDB" id="A0A9W9KSE8"/>
<proteinExistence type="predicted"/>
<dbReference type="EMBL" id="JAPQKH010000001">
    <property type="protein sequence ID" value="KAJ5116221.1"/>
    <property type="molecule type" value="Genomic_DNA"/>
</dbReference>
<keyword evidence="5" id="KW-1185">Reference proteome</keyword>
<dbReference type="Gene3D" id="3.40.50.720">
    <property type="entry name" value="NAD(P)-binding Rossmann-like Domain"/>
    <property type="match status" value="1"/>
</dbReference>
<keyword evidence="2" id="KW-0560">Oxidoreductase</keyword>
<protein>
    <recommendedName>
        <fullName evidence="3">NmrA-like domain-containing protein</fullName>
    </recommendedName>
</protein>
<dbReference type="Pfam" id="PF05368">
    <property type="entry name" value="NmrA"/>
    <property type="match status" value="1"/>
</dbReference>
<evidence type="ECO:0000256" key="1">
    <source>
        <dbReference type="ARBA" id="ARBA00022857"/>
    </source>
</evidence>
<dbReference type="InterPro" id="IPR008030">
    <property type="entry name" value="NmrA-like"/>
</dbReference>
<evidence type="ECO:0000313" key="5">
    <source>
        <dbReference type="Proteomes" id="UP001149165"/>
    </source>
</evidence>
<sequence length="300" mass="32192">MASTLKNIAIIGASGRIGKIILEGLLKTSQFDITAISRKESTAVFPPGVNVIKSDLSEDDLVSAFQGQDAVISAIGGMGVADQKKIVDAALRAGIKRFIPSEFSVDSLNEAVLQLLPVFQVKKDLIEYLKTKENEGLTWTGIATSGLLDWCLRNSALDFDIPSRTATIWDGGNKSFTLTNEKELQKSVVAVLQHPEETSNKFLHVASVETTQNEILSALEEATGSKWKVIETTTDAQVEEGVKRLSAGDFGGALIALRATIFGNTPGLKANYAKDVGLANDILGLELDSVQTTVQRVLSN</sequence>
<dbReference type="PANTHER" id="PTHR47706">
    <property type="entry name" value="NMRA-LIKE FAMILY PROTEIN"/>
    <property type="match status" value="1"/>
</dbReference>
<dbReference type="InterPro" id="IPR036291">
    <property type="entry name" value="NAD(P)-bd_dom_sf"/>
</dbReference>
<dbReference type="Proteomes" id="UP001149165">
    <property type="component" value="Unassembled WGS sequence"/>
</dbReference>
<keyword evidence="1" id="KW-0521">NADP</keyword>
<reference evidence="4" key="2">
    <citation type="journal article" date="2023" name="IMA Fungus">
        <title>Comparative genomic study of the Penicillium genus elucidates a diverse pangenome and 15 lateral gene transfer events.</title>
        <authorList>
            <person name="Petersen C."/>
            <person name="Sorensen T."/>
            <person name="Nielsen M.R."/>
            <person name="Sondergaard T.E."/>
            <person name="Sorensen J.L."/>
            <person name="Fitzpatrick D.A."/>
            <person name="Frisvad J.C."/>
            <person name="Nielsen K.L."/>
        </authorList>
    </citation>
    <scope>NUCLEOTIDE SEQUENCE</scope>
    <source>
        <strain evidence="4">IBT 30069</strain>
    </source>
</reference>
<name>A0A9W9KSE8_9EURO</name>
<dbReference type="SUPFAM" id="SSF51735">
    <property type="entry name" value="NAD(P)-binding Rossmann-fold domains"/>
    <property type="match status" value="1"/>
</dbReference>
<comment type="caution">
    <text evidence="4">The sequence shown here is derived from an EMBL/GenBank/DDBJ whole genome shotgun (WGS) entry which is preliminary data.</text>
</comment>
<gene>
    <name evidence="4" type="ORF">N7456_000569</name>
</gene>
<evidence type="ECO:0000313" key="4">
    <source>
        <dbReference type="EMBL" id="KAJ5116221.1"/>
    </source>
</evidence>
<feature type="domain" description="NmrA-like" evidence="3">
    <location>
        <begin position="6"/>
        <end position="228"/>
    </location>
</feature>
<dbReference type="OrthoDB" id="9974981at2759"/>
<dbReference type="GO" id="GO:0016491">
    <property type="term" value="F:oxidoreductase activity"/>
    <property type="evidence" value="ECO:0007669"/>
    <property type="project" value="UniProtKB-KW"/>
</dbReference>
<dbReference type="PANTHER" id="PTHR47706:SF9">
    <property type="entry name" value="NMRA-LIKE DOMAIN-CONTAINING PROTEIN-RELATED"/>
    <property type="match status" value="1"/>
</dbReference>
<organism evidence="4 5">
    <name type="scientific">Penicillium angulare</name>
    <dbReference type="NCBI Taxonomy" id="116970"/>
    <lineage>
        <taxon>Eukaryota</taxon>
        <taxon>Fungi</taxon>
        <taxon>Dikarya</taxon>
        <taxon>Ascomycota</taxon>
        <taxon>Pezizomycotina</taxon>
        <taxon>Eurotiomycetes</taxon>
        <taxon>Eurotiomycetidae</taxon>
        <taxon>Eurotiales</taxon>
        <taxon>Aspergillaceae</taxon>
        <taxon>Penicillium</taxon>
    </lineage>
</organism>
<accession>A0A9W9KSE8</accession>
<dbReference type="InterPro" id="IPR051609">
    <property type="entry name" value="NmrA/Isoflavone_reductase-like"/>
</dbReference>
<dbReference type="Gene3D" id="3.90.25.10">
    <property type="entry name" value="UDP-galactose 4-epimerase, domain 1"/>
    <property type="match status" value="1"/>
</dbReference>
<evidence type="ECO:0000259" key="3">
    <source>
        <dbReference type="Pfam" id="PF05368"/>
    </source>
</evidence>
<dbReference type="InterPro" id="IPR045312">
    <property type="entry name" value="PCBER-like"/>
</dbReference>